<reference evidence="1" key="1">
    <citation type="submission" date="2021-08" db="EMBL/GenBank/DDBJ databases">
        <title>WGS assembly of Ceratopteris richardii.</title>
        <authorList>
            <person name="Marchant D.B."/>
            <person name="Chen G."/>
            <person name="Jenkins J."/>
            <person name="Shu S."/>
            <person name="Leebens-Mack J."/>
            <person name="Grimwood J."/>
            <person name="Schmutz J."/>
            <person name="Soltis P."/>
            <person name="Soltis D."/>
            <person name="Chen Z.-H."/>
        </authorList>
    </citation>
    <scope>NUCLEOTIDE SEQUENCE</scope>
    <source>
        <strain evidence="1">Whitten #5841</strain>
        <tissue evidence="1">Leaf</tissue>
    </source>
</reference>
<proteinExistence type="predicted"/>
<accession>A0A8T2SVN5</accession>
<evidence type="ECO:0000313" key="2">
    <source>
        <dbReference type="Proteomes" id="UP000825935"/>
    </source>
</evidence>
<protein>
    <submittedName>
        <fullName evidence="1">Uncharacterized protein</fullName>
    </submittedName>
</protein>
<dbReference type="OrthoDB" id="186462at2759"/>
<keyword evidence="2" id="KW-1185">Reference proteome</keyword>
<name>A0A8T2SVN5_CERRI</name>
<dbReference type="Gene3D" id="1.20.1260.10">
    <property type="match status" value="1"/>
</dbReference>
<dbReference type="SUPFAM" id="SSF47240">
    <property type="entry name" value="Ferritin-like"/>
    <property type="match status" value="1"/>
</dbReference>
<dbReference type="Proteomes" id="UP000825935">
    <property type="component" value="Chromosome 17"/>
</dbReference>
<organism evidence="1 2">
    <name type="scientific">Ceratopteris richardii</name>
    <name type="common">Triangle waterfern</name>
    <dbReference type="NCBI Taxonomy" id="49495"/>
    <lineage>
        <taxon>Eukaryota</taxon>
        <taxon>Viridiplantae</taxon>
        <taxon>Streptophyta</taxon>
        <taxon>Embryophyta</taxon>
        <taxon>Tracheophyta</taxon>
        <taxon>Polypodiopsida</taxon>
        <taxon>Polypodiidae</taxon>
        <taxon>Polypodiales</taxon>
        <taxon>Pteridineae</taxon>
        <taxon>Pteridaceae</taxon>
        <taxon>Parkerioideae</taxon>
        <taxon>Ceratopteris</taxon>
    </lineage>
</organism>
<dbReference type="AlphaFoldDB" id="A0A8T2SVN5"/>
<dbReference type="EMBL" id="CM035422">
    <property type="protein sequence ID" value="KAH7372607.1"/>
    <property type="molecule type" value="Genomic_DNA"/>
</dbReference>
<sequence>MRDFVDGTLLPQKVDLIKKISEYVSQLRRVGKGHGEYHFDQVLSGAD</sequence>
<dbReference type="InterPro" id="IPR012347">
    <property type="entry name" value="Ferritin-like"/>
</dbReference>
<comment type="caution">
    <text evidence="1">The sequence shown here is derived from an EMBL/GenBank/DDBJ whole genome shotgun (WGS) entry which is preliminary data.</text>
</comment>
<gene>
    <name evidence="1" type="ORF">KP509_17G012600</name>
</gene>
<dbReference type="InterPro" id="IPR009078">
    <property type="entry name" value="Ferritin-like_SF"/>
</dbReference>
<evidence type="ECO:0000313" key="1">
    <source>
        <dbReference type="EMBL" id="KAH7372607.1"/>
    </source>
</evidence>